<dbReference type="CDD" id="cd01948">
    <property type="entry name" value="EAL"/>
    <property type="match status" value="1"/>
</dbReference>
<dbReference type="PANTHER" id="PTHR33121">
    <property type="entry name" value="CYCLIC DI-GMP PHOSPHODIESTERASE PDEF"/>
    <property type="match status" value="1"/>
</dbReference>
<keyword evidence="3" id="KW-1185">Reference proteome</keyword>
<dbReference type="InterPro" id="IPR035919">
    <property type="entry name" value="EAL_sf"/>
</dbReference>
<dbReference type="PROSITE" id="PS50883">
    <property type="entry name" value="EAL"/>
    <property type="match status" value="1"/>
</dbReference>
<dbReference type="InterPro" id="IPR001633">
    <property type="entry name" value="EAL_dom"/>
</dbReference>
<comment type="caution">
    <text evidence="2">The sequence shown here is derived from an EMBL/GenBank/DDBJ whole genome shotgun (WGS) entry which is preliminary data.</text>
</comment>
<gene>
    <name evidence="2" type="ORF">J2S77_001406</name>
</gene>
<dbReference type="RefSeq" id="WP_306975923.1">
    <property type="nucleotide sequence ID" value="NZ_JAUSTQ010000004.1"/>
</dbReference>
<dbReference type="EMBL" id="JAUSTQ010000004">
    <property type="protein sequence ID" value="MDQ0159442.1"/>
    <property type="molecule type" value="Genomic_DNA"/>
</dbReference>
<evidence type="ECO:0000259" key="1">
    <source>
        <dbReference type="PROSITE" id="PS50883"/>
    </source>
</evidence>
<reference evidence="2 3" key="1">
    <citation type="submission" date="2023-07" db="EMBL/GenBank/DDBJ databases">
        <title>Genomic Encyclopedia of Type Strains, Phase IV (KMG-IV): sequencing the most valuable type-strain genomes for metagenomic binning, comparative biology and taxonomic classification.</title>
        <authorList>
            <person name="Goeker M."/>
        </authorList>
    </citation>
    <scope>NUCLEOTIDE SEQUENCE [LARGE SCALE GENOMIC DNA]</scope>
    <source>
        <strain evidence="2 3">DSM 16460</strain>
    </source>
</reference>
<dbReference type="Pfam" id="PF00563">
    <property type="entry name" value="EAL"/>
    <property type="match status" value="1"/>
</dbReference>
<proteinExistence type="predicted"/>
<evidence type="ECO:0000313" key="2">
    <source>
        <dbReference type="EMBL" id="MDQ0159442.1"/>
    </source>
</evidence>
<accession>A0ABT9VEP2</accession>
<feature type="domain" description="EAL" evidence="1">
    <location>
        <begin position="1"/>
        <end position="235"/>
    </location>
</feature>
<protein>
    <submittedName>
        <fullName evidence="2">EAL domain-containing protein (Putative c-di-GMP-specific phosphodiesterase class I)</fullName>
    </submittedName>
</protein>
<dbReference type="SUPFAM" id="SSF141868">
    <property type="entry name" value="EAL domain-like"/>
    <property type="match status" value="1"/>
</dbReference>
<evidence type="ECO:0000313" key="3">
    <source>
        <dbReference type="Proteomes" id="UP001224359"/>
    </source>
</evidence>
<organism evidence="2 3">
    <name type="scientific">Alkalibacillus salilacus</name>
    <dbReference type="NCBI Taxonomy" id="284582"/>
    <lineage>
        <taxon>Bacteria</taxon>
        <taxon>Bacillati</taxon>
        <taxon>Bacillota</taxon>
        <taxon>Bacilli</taxon>
        <taxon>Bacillales</taxon>
        <taxon>Bacillaceae</taxon>
        <taxon>Alkalibacillus</taxon>
    </lineage>
</organism>
<dbReference type="InterPro" id="IPR050706">
    <property type="entry name" value="Cyclic-di-GMP_PDE-like"/>
</dbReference>
<dbReference type="PANTHER" id="PTHR33121:SF76">
    <property type="entry name" value="SIGNALING PROTEIN"/>
    <property type="match status" value="1"/>
</dbReference>
<sequence length="235" mass="26648">MSVDVVRQLIDYQAFYHRFQPILNLNSQTIVGYEALLRSEWIDAPDEFFRSIQDRETLLKLDKLSVSHAVKQFNESDVSSGVLCINVLPSTVSTVDFPSFLSGLVNDYHMAPDQVIVELVELEAIKNLDSLKESVQQLKDYGFLLSIDDVGKGSSSFRLMIELEPDIIKMDRYFTSELAYSTLKQKMIESLIGYCKETNTQFILEGIESASHLDVARQLGVEQGQGFYLAEPFLL</sequence>
<name>A0ABT9VEP2_9BACI</name>
<dbReference type="Proteomes" id="UP001224359">
    <property type="component" value="Unassembled WGS sequence"/>
</dbReference>
<dbReference type="Gene3D" id="3.20.20.450">
    <property type="entry name" value="EAL domain"/>
    <property type="match status" value="1"/>
</dbReference>
<dbReference type="SMART" id="SM00052">
    <property type="entry name" value="EAL"/>
    <property type="match status" value="1"/>
</dbReference>